<dbReference type="SUPFAM" id="SSF101386">
    <property type="entry name" value="all-alpha NTP pyrophosphatases"/>
    <property type="match status" value="1"/>
</dbReference>
<reference evidence="1 2" key="1">
    <citation type="journal article" date="2018" name="J. Microbiol.">
        <title>Bacillus spongiae sp. nov., isolated from sponge of Jeju Island.</title>
        <authorList>
            <person name="Lee G.E."/>
            <person name="Im W.T."/>
            <person name="Park J.S."/>
        </authorList>
    </citation>
    <scope>NUCLEOTIDE SEQUENCE [LARGE SCALE GENOMIC DNA]</scope>
    <source>
        <strain evidence="1 2">135PIL107-10</strain>
    </source>
</reference>
<dbReference type="InterPro" id="IPR021130">
    <property type="entry name" value="PRib-ATP_PPHydrolase-like"/>
</dbReference>
<organism evidence="1 2">
    <name type="scientific">Bacillus spongiae</name>
    <dbReference type="NCBI Taxonomy" id="2683610"/>
    <lineage>
        <taxon>Bacteria</taxon>
        <taxon>Bacillati</taxon>
        <taxon>Bacillota</taxon>
        <taxon>Bacilli</taxon>
        <taxon>Bacillales</taxon>
        <taxon>Bacillaceae</taxon>
        <taxon>Bacillus</taxon>
    </lineage>
</organism>
<keyword evidence="2" id="KW-1185">Reference proteome</keyword>
<proteinExistence type="predicted"/>
<dbReference type="EMBL" id="JBBAXC010000010">
    <property type="protein sequence ID" value="MEI5908048.1"/>
    <property type="molecule type" value="Genomic_DNA"/>
</dbReference>
<evidence type="ECO:0000313" key="1">
    <source>
        <dbReference type="EMBL" id="MEI5908048.1"/>
    </source>
</evidence>
<evidence type="ECO:0000313" key="2">
    <source>
        <dbReference type="Proteomes" id="UP001312865"/>
    </source>
</evidence>
<comment type="caution">
    <text evidence="1">The sequence shown here is derived from an EMBL/GenBank/DDBJ whole genome shotgun (WGS) entry which is preliminary data.</text>
</comment>
<dbReference type="CDD" id="cd11532">
    <property type="entry name" value="NTP-PPase_COG4997"/>
    <property type="match status" value="1"/>
</dbReference>
<name>A0ABU8HG67_9BACI</name>
<accession>A0ABU8HG67</accession>
<gene>
    <name evidence="1" type="ORF">WAK64_13385</name>
</gene>
<sequence length="110" mass="12724">MPIYNKLVRDKIPEIIEKSGKSYKKVILSQEDYVKELKKKSMEELQEYLEASTNESSLEELADLLEVVHALADTHGATIDRVEELRKQKAEERGGFQEKVFLIEVEGDER</sequence>
<dbReference type="Pfam" id="PF01503">
    <property type="entry name" value="PRA-PH"/>
    <property type="match status" value="1"/>
</dbReference>
<protein>
    <submittedName>
        <fullName evidence="1">Nucleoside triphosphate pyrophosphohydrolase</fullName>
    </submittedName>
</protein>
<dbReference type="InterPro" id="IPR038735">
    <property type="entry name" value="MSMEG_1276-like_NTP-PPase_dom"/>
</dbReference>
<dbReference type="RefSeq" id="WP_336587487.1">
    <property type="nucleotide sequence ID" value="NZ_JBBAXC010000010.1"/>
</dbReference>
<dbReference type="Proteomes" id="UP001312865">
    <property type="component" value="Unassembled WGS sequence"/>
</dbReference>